<dbReference type="PANTHER" id="PTHR11699">
    <property type="entry name" value="ALDEHYDE DEHYDROGENASE-RELATED"/>
    <property type="match status" value="1"/>
</dbReference>
<reference evidence="3 4" key="1">
    <citation type="journal article" date="2009" name="Nature">
        <title>Evolution of pathogenicity and sexual reproduction in eight Candida genomes.</title>
        <authorList>
            <person name="Butler G."/>
            <person name="Rasmussen M.D."/>
            <person name="Lin M.F."/>
            <person name="Santos M.A."/>
            <person name="Sakthikumar S."/>
            <person name="Munro C.A."/>
            <person name="Rheinbay E."/>
            <person name="Grabherr M."/>
            <person name="Forche A."/>
            <person name="Reedy J.L."/>
            <person name="Agrafioti I."/>
            <person name="Arnaud M.B."/>
            <person name="Bates S."/>
            <person name="Brown A.J."/>
            <person name="Brunke S."/>
            <person name="Costanzo M.C."/>
            <person name="Fitzpatrick D.A."/>
            <person name="de Groot P.W."/>
            <person name="Harris D."/>
            <person name="Hoyer L.L."/>
            <person name="Hube B."/>
            <person name="Klis F.M."/>
            <person name="Kodira C."/>
            <person name="Lennard N."/>
            <person name="Logue M.E."/>
            <person name="Martin R."/>
            <person name="Neiman A.M."/>
            <person name="Nikolaou E."/>
            <person name="Quail M.A."/>
            <person name="Quinn J."/>
            <person name="Santos M.C."/>
            <person name="Schmitzberger F.F."/>
            <person name="Sherlock G."/>
            <person name="Shah P."/>
            <person name="Silverstein K.A."/>
            <person name="Skrzypek M.S."/>
            <person name="Soll D."/>
            <person name="Staggs R."/>
            <person name="Stansfield I."/>
            <person name="Stumpf M.P."/>
            <person name="Sudbery P.E."/>
            <person name="Srikantha T."/>
            <person name="Zeng Q."/>
            <person name="Berman J."/>
            <person name="Berriman M."/>
            <person name="Heitman J."/>
            <person name="Gow N.A."/>
            <person name="Lorenz M.C."/>
            <person name="Birren B.W."/>
            <person name="Kellis M."/>
            <person name="Cuomo C.A."/>
        </authorList>
    </citation>
    <scope>NUCLEOTIDE SEQUENCE [LARGE SCALE GENOMIC DNA]</scope>
    <source>
        <strain evidence="4">ATCC MYA-3404 / T1</strain>
    </source>
</reference>
<dbReference type="eggNOG" id="KOG2450">
    <property type="taxonomic scope" value="Eukaryota"/>
</dbReference>
<dbReference type="HOGENOM" id="CLU_005391_6_4_1"/>
<dbReference type="EMBL" id="GG692396">
    <property type="protein sequence ID" value="EER34468.1"/>
    <property type="molecule type" value="Genomic_DNA"/>
</dbReference>
<dbReference type="KEGG" id="ctp:CTRG_01329"/>
<accession>C5M648</accession>
<dbReference type="InterPro" id="IPR016162">
    <property type="entry name" value="Ald_DH_N"/>
</dbReference>
<proteinExistence type="inferred from homology"/>
<dbReference type="Pfam" id="PF00171">
    <property type="entry name" value="Aldedh"/>
    <property type="match status" value="1"/>
</dbReference>
<organism evidence="3 4">
    <name type="scientific">Candida tropicalis (strain ATCC MYA-3404 / T1)</name>
    <name type="common">Yeast</name>
    <dbReference type="NCBI Taxonomy" id="294747"/>
    <lineage>
        <taxon>Eukaryota</taxon>
        <taxon>Fungi</taxon>
        <taxon>Dikarya</taxon>
        <taxon>Ascomycota</taxon>
        <taxon>Saccharomycotina</taxon>
        <taxon>Pichiomycetes</taxon>
        <taxon>Debaryomycetaceae</taxon>
        <taxon>Candida/Lodderomyces clade</taxon>
        <taxon>Candida</taxon>
    </lineage>
</organism>
<dbReference type="GO" id="GO:0016491">
    <property type="term" value="F:oxidoreductase activity"/>
    <property type="evidence" value="ECO:0007669"/>
    <property type="project" value="InterPro"/>
</dbReference>
<dbReference type="AlphaFoldDB" id="C5M648"/>
<dbReference type="VEuPathDB" id="FungiDB:CTRG_01329"/>
<dbReference type="GeneID" id="8301056"/>
<evidence type="ECO:0000313" key="4">
    <source>
        <dbReference type="Proteomes" id="UP000002037"/>
    </source>
</evidence>
<comment type="similarity">
    <text evidence="1">Belongs to the aldehyde dehydrogenase family.</text>
</comment>
<dbReference type="SUPFAM" id="SSF53720">
    <property type="entry name" value="ALDH-like"/>
    <property type="match status" value="1"/>
</dbReference>
<dbReference type="Gene3D" id="3.40.605.10">
    <property type="entry name" value="Aldehyde Dehydrogenase, Chain A, domain 1"/>
    <property type="match status" value="1"/>
</dbReference>
<dbReference type="RefSeq" id="XP_002547023.1">
    <property type="nucleotide sequence ID" value="XM_002546977.1"/>
</dbReference>
<name>C5M648_CANTT</name>
<dbReference type="InterPro" id="IPR016161">
    <property type="entry name" value="Ald_DH/histidinol_DH"/>
</dbReference>
<dbReference type="STRING" id="294747.C5M648"/>
<dbReference type="OrthoDB" id="310895at2759"/>
<dbReference type="InterPro" id="IPR015590">
    <property type="entry name" value="Aldehyde_DH_dom"/>
</dbReference>
<dbReference type="Proteomes" id="UP000002037">
    <property type="component" value="Unassembled WGS sequence"/>
</dbReference>
<protein>
    <recommendedName>
        <fullName evidence="2">Aldehyde dehydrogenase domain-containing protein</fullName>
    </recommendedName>
</protein>
<sequence length="167" mass="18384">MFKKALPLVTQLTTPRGITYNQPLGLFINNEYVLPQANKTFEVISPSTEEKITDVYEGLAEDVNTAVDAAKAAYDNGWALGPPEERARVLFNLADLVEENAETLAQIETWDNGKSLQNARGDIALTAAYFRSCGGWADKITGSQINTGSSHFNYTQRVPMVCGQMYV</sequence>
<evidence type="ECO:0000256" key="1">
    <source>
        <dbReference type="ARBA" id="ARBA00009986"/>
    </source>
</evidence>
<feature type="domain" description="Aldehyde dehydrogenase" evidence="2">
    <location>
        <begin position="36"/>
        <end position="160"/>
    </location>
</feature>
<keyword evidence="4" id="KW-1185">Reference proteome</keyword>
<gene>
    <name evidence="3" type="ORF">CTRG_01329</name>
</gene>
<evidence type="ECO:0000313" key="3">
    <source>
        <dbReference type="EMBL" id="EER34468.1"/>
    </source>
</evidence>
<evidence type="ECO:0000259" key="2">
    <source>
        <dbReference type="Pfam" id="PF00171"/>
    </source>
</evidence>